<keyword evidence="11" id="KW-1133">Transmembrane helix</keyword>
<dbReference type="InterPro" id="IPR000719">
    <property type="entry name" value="Prot_kinase_dom"/>
</dbReference>
<organism evidence="16 17">
    <name type="scientific">Digitaria exilis</name>
    <dbReference type="NCBI Taxonomy" id="1010633"/>
    <lineage>
        <taxon>Eukaryota</taxon>
        <taxon>Viridiplantae</taxon>
        <taxon>Streptophyta</taxon>
        <taxon>Embryophyta</taxon>
        <taxon>Tracheophyta</taxon>
        <taxon>Spermatophyta</taxon>
        <taxon>Magnoliopsida</taxon>
        <taxon>Liliopsida</taxon>
        <taxon>Poales</taxon>
        <taxon>Poaceae</taxon>
        <taxon>PACMAD clade</taxon>
        <taxon>Panicoideae</taxon>
        <taxon>Panicodae</taxon>
        <taxon>Paniceae</taxon>
        <taxon>Anthephorinae</taxon>
        <taxon>Digitaria</taxon>
    </lineage>
</organism>
<keyword evidence="17" id="KW-1185">Reference proteome</keyword>
<feature type="domain" description="Protein kinase" evidence="15">
    <location>
        <begin position="374"/>
        <end position="551"/>
    </location>
</feature>
<keyword evidence="9" id="KW-0418">Kinase</keyword>
<evidence type="ECO:0000256" key="3">
    <source>
        <dbReference type="ARBA" id="ARBA00022614"/>
    </source>
</evidence>
<dbReference type="GO" id="GO:0004672">
    <property type="term" value="F:protein kinase activity"/>
    <property type="evidence" value="ECO:0007669"/>
    <property type="project" value="InterPro"/>
</dbReference>
<dbReference type="PANTHER" id="PTHR27008:SF537">
    <property type="entry name" value="OS11G0173432 PROTEIN"/>
    <property type="match status" value="1"/>
</dbReference>
<dbReference type="GO" id="GO:0005886">
    <property type="term" value="C:plasma membrane"/>
    <property type="evidence" value="ECO:0007669"/>
    <property type="project" value="UniProtKB-SubCell"/>
</dbReference>
<evidence type="ECO:0000259" key="15">
    <source>
        <dbReference type="PROSITE" id="PS50011"/>
    </source>
</evidence>
<dbReference type="Gene3D" id="1.10.510.10">
    <property type="entry name" value="Transferase(Phosphotransferase) domain 1"/>
    <property type="match status" value="1"/>
</dbReference>
<dbReference type="Gene3D" id="3.30.200.20">
    <property type="entry name" value="Phosphorylase Kinase, domain 1"/>
    <property type="match status" value="1"/>
</dbReference>
<dbReference type="InterPro" id="IPR001245">
    <property type="entry name" value="Ser-Thr/Tyr_kinase_cat_dom"/>
</dbReference>
<keyword evidence="4" id="KW-0808">Transferase</keyword>
<keyword evidence="6" id="KW-0732">Signal</keyword>
<dbReference type="Proteomes" id="UP000636709">
    <property type="component" value="Unassembled WGS sequence"/>
</dbReference>
<comment type="caution">
    <text evidence="16">The sequence shown here is derived from an EMBL/GenBank/DDBJ whole genome shotgun (WGS) entry which is preliminary data.</text>
</comment>
<dbReference type="InterPro" id="IPR011009">
    <property type="entry name" value="Kinase-like_dom_sf"/>
</dbReference>
<dbReference type="Pfam" id="PF07714">
    <property type="entry name" value="PK_Tyr_Ser-Thr"/>
    <property type="match status" value="1"/>
</dbReference>
<dbReference type="SUPFAM" id="SSF56112">
    <property type="entry name" value="Protein kinase-like (PK-like)"/>
    <property type="match status" value="1"/>
</dbReference>
<dbReference type="OrthoDB" id="676979at2759"/>
<keyword evidence="13" id="KW-0325">Glycoprotein</keyword>
<dbReference type="Gene3D" id="3.80.10.10">
    <property type="entry name" value="Ribonuclease Inhibitor"/>
    <property type="match status" value="3"/>
</dbReference>
<evidence type="ECO:0000313" key="16">
    <source>
        <dbReference type="EMBL" id="KAF8701531.1"/>
    </source>
</evidence>
<keyword evidence="5" id="KW-0812">Transmembrane</keyword>
<keyword evidence="7" id="KW-0677">Repeat</keyword>
<dbReference type="FunFam" id="3.30.200.20:FF:000432">
    <property type="entry name" value="LRR receptor-like serine/threonine-protein kinase EFR"/>
    <property type="match status" value="1"/>
</dbReference>
<proteinExistence type="predicted"/>
<evidence type="ECO:0000313" key="17">
    <source>
        <dbReference type="Proteomes" id="UP000636709"/>
    </source>
</evidence>
<dbReference type="Pfam" id="PF00560">
    <property type="entry name" value="LRR_1"/>
    <property type="match status" value="4"/>
</dbReference>
<keyword evidence="8 14" id="KW-0547">Nucleotide-binding</keyword>
<evidence type="ECO:0000256" key="11">
    <source>
        <dbReference type="ARBA" id="ARBA00022989"/>
    </source>
</evidence>
<evidence type="ECO:0000256" key="2">
    <source>
        <dbReference type="ARBA" id="ARBA00022527"/>
    </source>
</evidence>
<dbReference type="InterPro" id="IPR017441">
    <property type="entry name" value="Protein_kinase_ATP_BS"/>
</dbReference>
<dbReference type="SMART" id="SM00220">
    <property type="entry name" value="S_TKc"/>
    <property type="match status" value="1"/>
</dbReference>
<protein>
    <recommendedName>
        <fullName evidence="15">Protein kinase domain-containing protein</fullName>
    </recommendedName>
</protein>
<dbReference type="InterPro" id="IPR001611">
    <property type="entry name" value="Leu-rich_rpt"/>
</dbReference>
<keyword evidence="3" id="KW-0433">Leucine-rich repeat</keyword>
<dbReference type="FunFam" id="3.80.10.10:FF:000041">
    <property type="entry name" value="LRR receptor-like serine/threonine-protein kinase ERECTA"/>
    <property type="match status" value="2"/>
</dbReference>
<accession>A0A835BLH3</accession>
<dbReference type="PANTHER" id="PTHR27008">
    <property type="entry name" value="OS04G0122200 PROTEIN"/>
    <property type="match status" value="1"/>
</dbReference>
<evidence type="ECO:0000256" key="12">
    <source>
        <dbReference type="ARBA" id="ARBA00023136"/>
    </source>
</evidence>
<sequence length="551" mass="60734">MKRVTSLGLPNRRLVGNISPSLGNLTFLEYLDLSDNRLTGQIPSSLGQLSRLQVLILNNNTLHGAIPTFANCSDLNALFLRGNNLVGEFPYLPVRLEALDLSSNNLSGTIPSSLANITTLQALVCGFNNIHGTIPDEFAKFLNLQTLHAHVNHLRGSFPHAILNISTIVELSLTENRFTGELPLNIGSALPKLKMFAIGNNFFHGHIPSSLVNATNLGMVDIANNSFTGVVPESIGRLHKLYWLNLRLNKLAARNKKEWKFMDSLGNCTVLQYLYLAGNQLEGSVPISLGNLSIELKDLDLRLNQLSGGFPSGIANFQKLILLGLSDNHFTGQIPEWLGTLKVKQRRNPVILPSFGKKYPDVSYNDLARATKNFSTSNLIGKGSFSSVYQGILFQDRIKVAIKVFSLETRGAQNSFFAECNVLRNVRHRNLVPVLTACSSIDSKGNDFMAVVYKFMPRGDLHVLLHSIQNDEHTSSLGRITLGERLCILVDVADALEYLHHNNQRRIVHCDIKPSNILLDESLTAHVGDFGLARFRVDFTALSSTNSGSTS</sequence>
<reference evidence="16" key="1">
    <citation type="submission" date="2020-07" db="EMBL/GenBank/DDBJ databases">
        <title>Genome sequence and genetic diversity analysis of an under-domesticated orphan crop, white fonio (Digitaria exilis).</title>
        <authorList>
            <person name="Bennetzen J.L."/>
            <person name="Chen S."/>
            <person name="Ma X."/>
            <person name="Wang X."/>
            <person name="Yssel A.E.J."/>
            <person name="Chaluvadi S.R."/>
            <person name="Johnson M."/>
            <person name="Gangashetty P."/>
            <person name="Hamidou F."/>
            <person name="Sanogo M.D."/>
            <person name="Zwaenepoel A."/>
            <person name="Wallace J."/>
            <person name="Van De Peer Y."/>
            <person name="Van Deynze A."/>
        </authorList>
    </citation>
    <scope>NUCLEOTIDE SEQUENCE</scope>
    <source>
        <tissue evidence="16">Leaves</tissue>
    </source>
</reference>
<dbReference type="InterPro" id="IPR008271">
    <property type="entry name" value="Ser/Thr_kinase_AS"/>
</dbReference>
<gene>
    <name evidence="16" type="ORF">HU200_033556</name>
</gene>
<dbReference type="PROSITE" id="PS50011">
    <property type="entry name" value="PROTEIN_KINASE_DOM"/>
    <property type="match status" value="1"/>
</dbReference>
<dbReference type="AlphaFoldDB" id="A0A835BLH3"/>
<comment type="subcellular location">
    <subcellularLocation>
        <location evidence="1">Cell membrane</location>
        <topology evidence="1">Single-pass membrane protein</topology>
    </subcellularLocation>
</comment>
<dbReference type="InterPro" id="IPR051809">
    <property type="entry name" value="Plant_receptor-like_S/T_kinase"/>
</dbReference>
<dbReference type="InterPro" id="IPR032675">
    <property type="entry name" value="LRR_dom_sf"/>
</dbReference>
<dbReference type="EMBL" id="JACEFO010001803">
    <property type="protein sequence ID" value="KAF8701531.1"/>
    <property type="molecule type" value="Genomic_DNA"/>
</dbReference>
<evidence type="ECO:0000256" key="14">
    <source>
        <dbReference type="PROSITE-ProRule" id="PRU10141"/>
    </source>
</evidence>
<evidence type="ECO:0000256" key="13">
    <source>
        <dbReference type="ARBA" id="ARBA00023180"/>
    </source>
</evidence>
<evidence type="ECO:0000256" key="8">
    <source>
        <dbReference type="ARBA" id="ARBA00022741"/>
    </source>
</evidence>
<feature type="binding site" evidence="14">
    <location>
        <position position="403"/>
    </location>
    <ligand>
        <name>ATP</name>
        <dbReference type="ChEBI" id="CHEBI:30616"/>
    </ligand>
</feature>
<dbReference type="SUPFAM" id="SSF52058">
    <property type="entry name" value="L domain-like"/>
    <property type="match status" value="1"/>
</dbReference>
<dbReference type="PROSITE" id="PS00107">
    <property type="entry name" value="PROTEIN_KINASE_ATP"/>
    <property type="match status" value="1"/>
</dbReference>
<keyword evidence="10 14" id="KW-0067">ATP-binding</keyword>
<dbReference type="PROSITE" id="PS00108">
    <property type="entry name" value="PROTEIN_KINASE_ST"/>
    <property type="match status" value="1"/>
</dbReference>
<evidence type="ECO:0000256" key="9">
    <source>
        <dbReference type="ARBA" id="ARBA00022777"/>
    </source>
</evidence>
<evidence type="ECO:0000256" key="6">
    <source>
        <dbReference type="ARBA" id="ARBA00022729"/>
    </source>
</evidence>
<evidence type="ECO:0000256" key="1">
    <source>
        <dbReference type="ARBA" id="ARBA00004162"/>
    </source>
</evidence>
<dbReference type="GO" id="GO:0005524">
    <property type="term" value="F:ATP binding"/>
    <property type="evidence" value="ECO:0007669"/>
    <property type="project" value="UniProtKB-UniRule"/>
</dbReference>
<keyword evidence="12" id="KW-0472">Membrane</keyword>
<keyword evidence="2" id="KW-0723">Serine/threonine-protein kinase</keyword>
<name>A0A835BLH3_9POAL</name>
<evidence type="ECO:0000256" key="10">
    <source>
        <dbReference type="ARBA" id="ARBA00022840"/>
    </source>
</evidence>
<evidence type="ECO:0000256" key="5">
    <source>
        <dbReference type="ARBA" id="ARBA00022692"/>
    </source>
</evidence>
<evidence type="ECO:0000256" key="7">
    <source>
        <dbReference type="ARBA" id="ARBA00022737"/>
    </source>
</evidence>
<evidence type="ECO:0000256" key="4">
    <source>
        <dbReference type="ARBA" id="ARBA00022679"/>
    </source>
</evidence>